<evidence type="ECO:0000313" key="2">
    <source>
        <dbReference type="EMBL" id="CAF0728063.1"/>
    </source>
</evidence>
<dbReference type="PANTHER" id="PTHR45398:SF1">
    <property type="entry name" value="ENZYME, PUTATIVE (JCVI)-RELATED"/>
    <property type="match status" value="1"/>
</dbReference>
<dbReference type="InterPro" id="IPR001242">
    <property type="entry name" value="Condensation_dom"/>
</dbReference>
<dbReference type="Pfam" id="PF00668">
    <property type="entry name" value="Condensation"/>
    <property type="match status" value="1"/>
</dbReference>
<reference evidence="4" key="1">
    <citation type="submission" date="2021-02" db="EMBL/GenBank/DDBJ databases">
        <authorList>
            <person name="Nowell W R."/>
        </authorList>
    </citation>
    <scope>NUCLEOTIDE SEQUENCE</scope>
</reference>
<dbReference type="EMBL" id="CAJNOM010000001">
    <property type="protein sequence ID" value="CAF0728063.1"/>
    <property type="molecule type" value="Genomic_DNA"/>
</dbReference>
<organism evidence="4 5">
    <name type="scientific">Adineta steineri</name>
    <dbReference type="NCBI Taxonomy" id="433720"/>
    <lineage>
        <taxon>Eukaryota</taxon>
        <taxon>Metazoa</taxon>
        <taxon>Spiralia</taxon>
        <taxon>Gnathifera</taxon>
        <taxon>Rotifera</taxon>
        <taxon>Eurotatoria</taxon>
        <taxon>Bdelloidea</taxon>
        <taxon>Adinetida</taxon>
        <taxon>Adinetidae</taxon>
        <taxon>Adineta</taxon>
    </lineage>
</organism>
<evidence type="ECO:0000313" key="5">
    <source>
        <dbReference type="Proteomes" id="UP000663832"/>
    </source>
</evidence>
<sequence>MDELLEAILTEWQSHFNIENGPLFGAGYLYGFAEGKARIWDCPRAYGAHINVLLLTAVGYALKQITETRMNYVTLEGHGREDIDGGNVDISRTVGWFTTMYPVLLEIDDDLVSSIGNVKVHLMEVPNKGIGYGPIIGYKNQELPRVSFNYLGQFEAVPSIKASRSNNTRRWYLTEGVVGVGMKDDQVEKTDDGDMVAVNGFCMQGRIRFDITSRLNSEKTSNFINEFKSKLEDIVRECFTVKPLIQIDYSNDFESPFVLLNADSDNTLFILPPGDGGAESYFNNIIPHLSAYKLIIFNNYYYNLKEKNMEKATKVDNDASLQGQSELFKYYTNIPFNGLDTLVNPKYIRLIEMPDQTHHSWMLNQEQVTKICHYLASVLK</sequence>
<dbReference type="PANTHER" id="PTHR45398">
    <property type="match status" value="1"/>
</dbReference>
<keyword evidence="5" id="KW-1185">Reference proteome</keyword>
<protein>
    <recommendedName>
        <fullName evidence="1">Condensation domain-containing protein</fullName>
    </recommendedName>
</protein>
<dbReference type="AlphaFoldDB" id="A0A814SYH7"/>
<dbReference type="GO" id="GO:0003824">
    <property type="term" value="F:catalytic activity"/>
    <property type="evidence" value="ECO:0007669"/>
    <property type="project" value="InterPro"/>
</dbReference>
<dbReference type="Proteomes" id="UP000663832">
    <property type="component" value="Unassembled WGS sequence"/>
</dbReference>
<dbReference type="EMBL" id="CAJNOM010000156">
    <property type="protein sequence ID" value="CAF1153535.1"/>
    <property type="molecule type" value="Genomic_DNA"/>
</dbReference>
<accession>A0A814SYH7</accession>
<feature type="domain" description="Condensation" evidence="1">
    <location>
        <begin position="43"/>
        <end position="238"/>
    </location>
</feature>
<comment type="caution">
    <text evidence="4">The sequence shown here is derived from an EMBL/GenBank/DDBJ whole genome shotgun (WGS) entry which is preliminary data.</text>
</comment>
<dbReference type="EMBL" id="CAJNOI010000023">
    <property type="protein sequence ID" value="CAF0847385.1"/>
    <property type="molecule type" value="Genomic_DNA"/>
</dbReference>
<name>A0A814SYH7_9BILA</name>
<evidence type="ECO:0000313" key="3">
    <source>
        <dbReference type="EMBL" id="CAF0847385.1"/>
    </source>
</evidence>
<dbReference type="Gene3D" id="3.30.559.30">
    <property type="entry name" value="Nonribosomal peptide synthetase, condensation domain"/>
    <property type="match status" value="1"/>
</dbReference>
<evidence type="ECO:0000259" key="1">
    <source>
        <dbReference type="Pfam" id="PF00668"/>
    </source>
</evidence>
<evidence type="ECO:0000313" key="4">
    <source>
        <dbReference type="EMBL" id="CAF1153535.1"/>
    </source>
</evidence>
<dbReference type="OrthoDB" id="329835at2759"/>
<gene>
    <name evidence="3" type="ORF">BJG266_LOCUS7652</name>
    <name evidence="2" type="ORF">QVE165_LOCUS11</name>
    <name evidence="4" type="ORF">QVE165_LOCUS23152</name>
</gene>
<dbReference type="Proteomes" id="UP000663877">
    <property type="component" value="Unassembled WGS sequence"/>
</dbReference>
<dbReference type="SUPFAM" id="SSF52777">
    <property type="entry name" value="CoA-dependent acyltransferases"/>
    <property type="match status" value="1"/>
</dbReference>
<proteinExistence type="predicted"/>